<keyword evidence="2" id="KW-1003">Cell membrane</keyword>
<protein>
    <submittedName>
        <fullName evidence="8">RDD family protein</fullName>
    </submittedName>
</protein>
<gene>
    <name evidence="8" type="ORF">DZ860_22660</name>
</gene>
<keyword evidence="4 6" id="KW-1133">Transmembrane helix</keyword>
<dbReference type="AlphaFoldDB" id="A0A3A6QJ13"/>
<feature type="domain" description="RDD" evidence="7">
    <location>
        <begin position="9"/>
        <end position="148"/>
    </location>
</feature>
<accession>A0A3A6QJ13</accession>
<keyword evidence="3 6" id="KW-0812">Transmembrane</keyword>
<feature type="transmembrane region" description="Helical" evidence="6">
    <location>
        <begin position="20"/>
        <end position="47"/>
    </location>
</feature>
<dbReference type="OrthoDB" id="9793824at2"/>
<dbReference type="GO" id="GO:0005886">
    <property type="term" value="C:plasma membrane"/>
    <property type="evidence" value="ECO:0007669"/>
    <property type="project" value="UniProtKB-SubCell"/>
</dbReference>
<evidence type="ECO:0000256" key="1">
    <source>
        <dbReference type="ARBA" id="ARBA00004651"/>
    </source>
</evidence>
<dbReference type="InterPro" id="IPR010432">
    <property type="entry name" value="RDD"/>
</dbReference>
<evidence type="ECO:0000259" key="7">
    <source>
        <dbReference type="Pfam" id="PF06271"/>
    </source>
</evidence>
<evidence type="ECO:0000256" key="4">
    <source>
        <dbReference type="ARBA" id="ARBA00022989"/>
    </source>
</evidence>
<dbReference type="Proteomes" id="UP000273252">
    <property type="component" value="Unassembled WGS sequence"/>
</dbReference>
<dbReference type="EMBL" id="QVMU01000040">
    <property type="protein sequence ID" value="RJX65092.1"/>
    <property type="molecule type" value="Genomic_DNA"/>
</dbReference>
<name>A0A3A6QJ13_9VIBR</name>
<dbReference type="Pfam" id="PF06271">
    <property type="entry name" value="RDD"/>
    <property type="match status" value="1"/>
</dbReference>
<dbReference type="PANTHER" id="PTHR36115">
    <property type="entry name" value="PROLINE-RICH ANTIGEN HOMOLOG-RELATED"/>
    <property type="match status" value="1"/>
</dbReference>
<evidence type="ECO:0000256" key="6">
    <source>
        <dbReference type="SAM" id="Phobius"/>
    </source>
</evidence>
<dbReference type="PANTHER" id="PTHR36115:SF10">
    <property type="entry name" value="RDD DOMAIN-CONTAINING PROTEIN"/>
    <property type="match status" value="1"/>
</dbReference>
<evidence type="ECO:0000256" key="2">
    <source>
        <dbReference type="ARBA" id="ARBA00022475"/>
    </source>
</evidence>
<sequence length="158" mass="17831">MSLNNTLPPAGLMRRLGALFYDTLIIIAIEMMAAGLVVAVLHAFMAMGIFNVAPYLDVSDFLSNHPIWSPVYTLYLAIVWIYFFVYFWTRAGQTLGMRAWKIQVRDLNNRPITVTQALIRLGTSGFGLANLTVPFDPQKRGFHDIWAKTQVVVLPKVK</sequence>
<dbReference type="InterPro" id="IPR051791">
    <property type="entry name" value="Pra-immunoreactive"/>
</dbReference>
<proteinExistence type="predicted"/>
<feature type="transmembrane region" description="Helical" evidence="6">
    <location>
        <begin position="67"/>
        <end position="88"/>
    </location>
</feature>
<dbReference type="RefSeq" id="WP_120035477.1">
    <property type="nucleotide sequence ID" value="NZ_QVMU01000040.1"/>
</dbReference>
<comment type="subcellular location">
    <subcellularLocation>
        <location evidence="1">Cell membrane</location>
        <topology evidence="1">Multi-pass membrane protein</topology>
    </subcellularLocation>
</comment>
<evidence type="ECO:0000313" key="8">
    <source>
        <dbReference type="EMBL" id="RJX65092.1"/>
    </source>
</evidence>
<evidence type="ECO:0000256" key="5">
    <source>
        <dbReference type="ARBA" id="ARBA00023136"/>
    </source>
</evidence>
<comment type="caution">
    <text evidence="8">The sequence shown here is derived from an EMBL/GenBank/DDBJ whole genome shotgun (WGS) entry which is preliminary data.</text>
</comment>
<keyword evidence="5 6" id="KW-0472">Membrane</keyword>
<keyword evidence="9" id="KW-1185">Reference proteome</keyword>
<organism evidence="8 9">
    <name type="scientific">Vibrio sinensis</name>
    <dbReference type="NCBI Taxonomy" id="2302434"/>
    <lineage>
        <taxon>Bacteria</taxon>
        <taxon>Pseudomonadati</taxon>
        <taxon>Pseudomonadota</taxon>
        <taxon>Gammaproteobacteria</taxon>
        <taxon>Vibrionales</taxon>
        <taxon>Vibrionaceae</taxon>
        <taxon>Vibrio</taxon>
    </lineage>
</organism>
<reference evidence="8 9" key="1">
    <citation type="submission" date="2018-08" db="EMBL/GenBank/DDBJ databases">
        <title>Vibrio isolated from the Eastern China Marginal Seas.</title>
        <authorList>
            <person name="Li Y."/>
        </authorList>
    </citation>
    <scope>NUCLEOTIDE SEQUENCE [LARGE SCALE GENOMIC DNA]</scope>
    <source>
        <strain evidence="8 9">BEI233</strain>
    </source>
</reference>
<evidence type="ECO:0000256" key="3">
    <source>
        <dbReference type="ARBA" id="ARBA00022692"/>
    </source>
</evidence>
<evidence type="ECO:0000313" key="9">
    <source>
        <dbReference type="Proteomes" id="UP000273252"/>
    </source>
</evidence>